<feature type="region of interest" description="Disordered" evidence="1">
    <location>
        <begin position="43"/>
        <end position="62"/>
    </location>
</feature>
<dbReference type="InterPro" id="IPR002559">
    <property type="entry name" value="Transposase_11"/>
</dbReference>
<evidence type="ECO:0000259" key="2">
    <source>
        <dbReference type="Pfam" id="PF01609"/>
    </source>
</evidence>
<name>A0ABP7LN33_9ACTN</name>
<dbReference type="Proteomes" id="UP001501000">
    <property type="component" value="Unassembled WGS sequence"/>
</dbReference>
<sequence>MDRGKKGSKIPLITERTGLPLSIGISGANLHDSQALEPLVRGIPPIRSRSGPRRRRPAKLHADKGYDYDHLRRWLRQRGIRHRIARKGIESSTRWGPIAGRSSARCPG</sequence>
<evidence type="ECO:0000313" key="3">
    <source>
        <dbReference type="EMBL" id="GAA3904343.1"/>
    </source>
</evidence>
<evidence type="ECO:0000313" key="4">
    <source>
        <dbReference type="Proteomes" id="UP001501000"/>
    </source>
</evidence>
<accession>A0ABP7LN33</accession>
<feature type="domain" description="Transposase IS4-like" evidence="2">
    <location>
        <begin position="5"/>
        <end position="83"/>
    </location>
</feature>
<proteinExistence type="predicted"/>
<comment type="caution">
    <text evidence="3">The sequence shown here is derived from an EMBL/GenBank/DDBJ whole genome shotgun (WGS) entry which is preliminary data.</text>
</comment>
<protein>
    <recommendedName>
        <fullName evidence="2">Transposase IS4-like domain-containing protein</fullName>
    </recommendedName>
</protein>
<reference evidence="4" key="1">
    <citation type="journal article" date="2019" name="Int. J. Syst. Evol. Microbiol.">
        <title>The Global Catalogue of Microorganisms (GCM) 10K type strain sequencing project: providing services to taxonomists for standard genome sequencing and annotation.</title>
        <authorList>
            <consortium name="The Broad Institute Genomics Platform"/>
            <consortium name="The Broad Institute Genome Sequencing Center for Infectious Disease"/>
            <person name="Wu L."/>
            <person name="Ma J."/>
        </authorList>
    </citation>
    <scope>NUCLEOTIDE SEQUENCE [LARGE SCALE GENOMIC DNA]</scope>
    <source>
        <strain evidence="4">JCM 16956</strain>
    </source>
</reference>
<dbReference type="EMBL" id="BAABAJ010000003">
    <property type="protein sequence ID" value="GAA3904343.1"/>
    <property type="molecule type" value="Genomic_DNA"/>
</dbReference>
<evidence type="ECO:0000256" key="1">
    <source>
        <dbReference type="SAM" id="MobiDB-lite"/>
    </source>
</evidence>
<feature type="compositionally biased region" description="Basic residues" evidence="1">
    <location>
        <begin position="50"/>
        <end position="59"/>
    </location>
</feature>
<organism evidence="3 4">
    <name type="scientific">Streptomyces gulbargensis</name>
    <dbReference type="NCBI Taxonomy" id="364901"/>
    <lineage>
        <taxon>Bacteria</taxon>
        <taxon>Bacillati</taxon>
        <taxon>Actinomycetota</taxon>
        <taxon>Actinomycetes</taxon>
        <taxon>Kitasatosporales</taxon>
        <taxon>Streptomycetaceae</taxon>
        <taxon>Streptomyces</taxon>
    </lineage>
</organism>
<dbReference type="PANTHER" id="PTHR30007">
    <property type="entry name" value="PHP DOMAIN PROTEIN"/>
    <property type="match status" value="1"/>
</dbReference>
<keyword evidence="4" id="KW-1185">Reference proteome</keyword>
<dbReference type="Pfam" id="PF01609">
    <property type="entry name" value="DDE_Tnp_1"/>
    <property type="match status" value="1"/>
</dbReference>
<dbReference type="PANTHER" id="PTHR30007:SF1">
    <property type="entry name" value="BLR1914 PROTEIN"/>
    <property type="match status" value="1"/>
</dbReference>
<gene>
    <name evidence="3" type="ORF">GCM10022244_13160</name>
</gene>